<dbReference type="InterPro" id="IPR050879">
    <property type="entry name" value="Acyltransferase_3"/>
</dbReference>
<dbReference type="OrthoDB" id="290051at2"/>
<sequence>MFPIQAPSQTHTTPASEQQASDAAKSTHHAVHLKGLNGFRAMAALAVIYMHLANVFDYKVQSGSLGVTVFFTLSGFLITYLLLLEMKRTQTVAIKKFYVRRVLRIWPMYYLYMIIAILATVFIYTERVEISHILYYIFFMANAPSLVENRIELMYHYWSLAVEEQFYLFWPLAIRLFSKRFVPFCLLLIGVMFGARVAVNVFYGTDNPIYILFYSLRFDCMAIGGLAAYLYFQKSKYITIIQHKAYQWVAWLILLLALLDFFRTFRILDHEIIAVITAILIVNQVSNPKTIISLENKLFDQLGKLSYGIYLIHPLIIALLILVYQKYEIPFTGICILHFPLITITLTYLCAYVCYHFFEHRFIKMKQQFAPVKSSSSI</sequence>
<comment type="caution">
    <text evidence="4">The sequence shown here is derived from an EMBL/GenBank/DDBJ whole genome shotgun (WGS) entry which is preliminary data.</text>
</comment>
<keyword evidence="2" id="KW-0812">Transmembrane</keyword>
<evidence type="ECO:0000259" key="3">
    <source>
        <dbReference type="Pfam" id="PF01757"/>
    </source>
</evidence>
<feature type="transmembrane region" description="Helical" evidence="2">
    <location>
        <begin position="181"/>
        <end position="203"/>
    </location>
</feature>
<feature type="transmembrane region" description="Helical" evidence="2">
    <location>
        <begin position="38"/>
        <end position="56"/>
    </location>
</feature>
<evidence type="ECO:0000313" key="4">
    <source>
        <dbReference type="EMBL" id="TKK65013.1"/>
    </source>
</evidence>
<name>A0A4V5UTG7_9BACT</name>
<dbReference type="AlphaFoldDB" id="A0A4V5UTG7"/>
<gene>
    <name evidence="4" type="ORF">FC093_21150</name>
</gene>
<feature type="transmembrane region" description="Helical" evidence="2">
    <location>
        <begin position="62"/>
        <end position="84"/>
    </location>
</feature>
<keyword evidence="4" id="KW-0012">Acyltransferase</keyword>
<dbReference type="Proteomes" id="UP000305848">
    <property type="component" value="Unassembled WGS sequence"/>
</dbReference>
<dbReference type="GO" id="GO:0016020">
    <property type="term" value="C:membrane"/>
    <property type="evidence" value="ECO:0007669"/>
    <property type="project" value="TreeGrafter"/>
</dbReference>
<dbReference type="GO" id="GO:0000271">
    <property type="term" value="P:polysaccharide biosynthetic process"/>
    <property type="evidence" value="ECO:0007669"/>
    <property type="project" value="TreeGrafter"/>
</dbReference>
<evidence type="ECO:0000256" key="1">
    <source>
        <dbReference type="SAM" id="MobiDB-lite"/>
    </source>
</evidence>
<feature type="transmembrane region" description="Helical" evidence="2">
    <location>
        <begin position="209"/>
        <end position="232"/>
    </location>
</feature>
<dbReference type="InterPro" id="IPR002656">
    <property type="entry name" value="Acyl_transf_3_dom"/>
</dbReference>
<dbReference type="Pfam" id="PF01757">
    <property type="entry name" value="Acyl_transf_3"/>
    <property type="match status" value="1"/>
</dbReference>
<evidence type="ECO:0000256" key="2">
    <source>
        <dbReference type="SAM" id="Phobius"/>
    </source>
</evidence>
<feature type="transmembrane region" description="Helical" evidence="2">
    <location>
        <begin position="307"/>
        <end position="325"/>
    </location>
</feature>
<reference evidence="4 5" key="1">
    <citation type="submission" date="2019-05" db="EMBL/GenBank/DDBJ databases">
        <title>Panacibacter sp. strain 17mud1-8 Genome sequencing and assembly.</title>
        <authorList>
            <person name="Chhetri G."/>
        </authorList>
    </citation>
    <scope>NUCLEOTIDE SEQUENCE [LARGE SCALE GENOMIC DNA]</scope>
    <source>
        <strain evidence="4 5">17mud1-8</strain>
    </source>
</reference>
<feature type="transmembrane region" description="Helical" evidence="2">
    <location>
        <begin position="244"/>
        <end position="262"/>
    </location>
</feature>
<feature type="domain" description="Acyltransferase 3" evidence="3">
    <location>
        <begin position="34"/>
        <end position="351"/>
    </location>
</feature>
<feature type="region of interest" description="Disordered" evidence="1">
    <location>
        <begin position="1"/>
        <end position="21"/>
    </location>
</feature>
<dbReference type="PANTHER" id="PTHR23028:SF53">
    <property type="entry name" value="ACYL_TRANSF_3 DOMAIN-CONTAINING PROTEIN"/>
    <property type="match status" value="1"/>
</dbReference>
<protein>
    <submittedName>
        <fullName evidence="4">Acyltransferase</fullName>
    </submittedName>
</protein>
<feature type="transmembrane region" description="Helical" evidence="2">
    <location>
        <begin position="331"/>
        <end position="358"/>
    </location>
</feature>
<feature type="transmembrane region" description="Helical" evidence="2">
    <location>
        <begin position="268"/>
        <end position="286"/>
    </location>
</feature>
<keyword evidence="5" id="KW-1185">Reference proteome</keyword>
<dbReference type="EMBL" id="SZQL01000025">
    <property type="protein sequence ID" value="TKK65013.1"/>
    <property type="molecule type" value="Genomic_DNA"/>
</dbReference>
<dbReference type="GO" id="GO:0016747">
    <property type="term" value="F:acyltransferase activity, transferring groups other than amino-acyl groups"/>
    <property type="evidence" value="ECO:0007669"/>
    <property type="project" value="InterPro"/>
</dbReference>
<feature type="transmembrane region" description="Helical" evidence="2">
    <location>
        <begin position="105"/>
        <end position="124"/>
    </location>
</feature>
<dbReference type="PANTHER" id="PTHR23028">
    <property type="entry name" value="ACETYLTRANSFERASE"/>
    <property type="match status" value="1"/>
</dbReference>
<keyword evidence="2" id="KW-0472">Membrane</keyword>
<dbReference type="RefSeq" id="WP_137263812.1">
    <property type="nucleotide sequence ID" value="NZ_SZQL01000025.1"/>
</dbReference>
<feature type="transmembrane region" description="Helical" evidence="2">
    <location>
        <begin position="130"/>
        <end position="147"/>
    </location>
</feature>
<keyword evidence="2" id="KW-1133">Transmembrane helix</keyword>
<evidence type="ECO:0000313" key="5">
    <source>
        <dbReference type="Proteomes" id="UP000305848"/>
    </source>
</evidence>
<accession>A0A4V5UTG7</accession>
<organism evidence="4 5">
    <name type="scientific">Ilyomonas limi</name>
    <dbReference type="NCBI Taxonomy" id="2575867"/>
    <lineage>
        <taxon>Bacteria</taxon>
        <taxon>Pseudomonadati</taxon>
        <taxon>Bacteroidota</taxon>
        <taxon>Chitinophagia</taxon>
        <taxon>Chitinophagales</taxon>
        <taxon>Chitinophagaceae</taxon>
        <taxon>Ilyomonas</taxon>
    </lineage>
</organism>
<proteinExistence type="predicted"/>
<keyword evidence="4" id="KW-0808">Transferase</keyword>